<reference evidence="2 3" key="1">
    <citation type="submission" date="2019-06" db="EMBL/GenBank/DDBJ databases">
        <title>Sequencing the genomes of 1000 actinobacteria strains.</title>
        <authorList>
            <person name="Klenk H.-P."/>
        </authorList>
    </citation>
    <scope>NUCLEOTIDE SEQUENCE [LARGE SCALE GENOMIC DNA]</scope>
    <source>
        <strain evidence="2 3">DSM 45928</strain>
    </source>
</reference>
<accession>A0A543AQ94</accession>
<evidence type="ECO:0000256" key="1">
    <source>
        <dbReference type="SAM" id="MobiDB-lite"/>
    </source>
</evidence>
<gene>
    <name evidence="2" type="ORF">FB566_0220</name>
</gene>
<dbReference type="InParanoid" id="A0A543AQ94"/>
<comment type="caution">
    <text evidence="2">The sequence shown here is derived from an EMBL/GenBank/DDBJ whole genome shotgun (WGS) entry which is preliminary data.</text>
</comment>
<dbReference type="EMBL" id="VFOW01000001">
    <property type="protein sequence ID" value="TQL74734.1"/>
    <property type="molecule type" value="Genomic_DNA"/>
</dbReference>
<dbReference type="Proteomes" id="UP000317043">
    <property type="component" value="Unassembled WGS sequence"/>
</dbReference>
<evidence type="ECO:0000313" key="2">
    <source>
        <dbReference type="EMBL" id="TQL74734.1"/>
    </source>
</evidence>
<evidence type="ECO:0000313" key="3">
    <source>
        <dbReference type="Proteomes" id="UP000317043"/>
    </source>
</evidence>
<protein>
    <submittedName>
        <fullName evidence="2">Uncharacterized protein</fullName>
    </submittedName>
</protein>
<proteinExistence type="predicted"/>
<feature type="region of interest" description="Disordered" evidence="1">
    <location>
        <begin position="140"/>
        <end position="179"/>
    </location>
</feature>
<keyword evidence="3" id="KW-1185">Reference proteome</keyword>
<organism evidence="2 3">
    <name type="scientific">Stackebrandtia endophytica</name>
    <dbReference type="NCBI Taxonomy" id="1496996"/>
    <lineage>
        <taxon>Bacteria</taxon>
        <taxon>Bacillati</taxon>
        <taxon>Actinomycetota</taxon>
        <taxon>Actinomycetes</taxon>
        <taxon>Glycomycetales</taxon>
        <taxon>Glycomycetaceae</taxon>
        <taxon>Stackebrandtia</taxon>
    </lineage>
</organism>
<name>A0A543AQ94_9ACTN</name>
<dbReference type="AlphaFoldDB" id="A0A543AQ94"/>
<sequence length="179" mass="19491">MWVAGQITIPLVAEVYAKAATNTQDAGSHQSDAFGRQVKYLTMDEFVRPVLGFDDGTGVPPYMTQYSGNHEYVGVNRESFGPAYESFNRLRYEMQAMLTQSATNLVETGAAVCTAVAHYAGKDTEVGDILEALQEERLDASDGSVTLPPGNIDIPELPNDPDYYGSKPDETHGTNLEGY</sequence>